<proteinExistence type="predicted"/>
<reference evidence="1" key="1">
    <citation type="submission" date="2018-11" db="EMBL/GenBank/DDBJ databases">
        <authorList>
            <consortium name="Pathogen Informatics"/>
        </authorList>
    </citation>
    <scope>NUCLEOTIDE SEQUENCE</scope>
</reference>
<comment type="caution">
    <text evidence="1">The sequence shown here is derived from an EMBL/GenBank/DDBJ whole genome shotgun (WGS) entry which is preliminary data.</text>
</comment>
<dbReference type="Proteomes" id="UP000784294">
    <property type="component" value="Unassembled WGS sequence"/>
</dbReference>
<organism evidence="1 2">
    <name type="scientific">Protopolystoma xenopodis</name>
    <dbReference type="NCBI Taxonomy" id="117903"/>
    <lineage>
        <taxon>Eukaryota</taxon>
        <taxon>Metazoa</taxon>
        <taxon>Spiralia</taxon>
        <taxon>Lophotrochozoa</taxon>
        <taxon>Platyhelminthes</taxon>
        <taxon>Monogenea</taxon>
        <taxon>Polyopisthocotylea</taxon>
        <taxon>Polystomatidea</taxon>
        <taxon>Polystomatidae</taxon>
        <taxon>Protopolystoma</taxon>
    </lineage>
</organism>
<dbReference type="EMBL" id="CAAALY010266757">
    <property type="protein sequence ID" value="VEL40857.1"/>
    <property type="molecule type" value="Genomic_DNA"/>
</dbReference>
<dbReference type="AlphaFoldDB" id="A0A448XNC7"/>
<gene>
    <name evidence="1" type="ORF">PXEA_LOCUS34297</name>
</gene>
<name>A0A448XNC7_9PLAT</name>
<sequence>MLPVLFRDQHLLPQLYQIPPHIRTVQIFASQGLLLHQARIKSPPPRNLHIWPGLPNLSLWITMRRICLLLIHHQCHSALDTVVDCT</sequence>
<protein>
    <submittedName>
        <fullName evidence="1">Uncharacterized protein</fullName>
    </submittedName>
</protein>
<evidence type="ECO:0000313" key="2">
    <source>
        <dbReference type="Proteomes" id="UP000784294"/>
    </source>
</evidence>
<keyword evidence="2" id="KW-1185">Reference proteome</keyword>
<accession>A0A448XNC7</accession>
<evidence type="ECO:0000313" key="1">
    <source>
        <dbReference type="EMBL" id="VEL40857.1"/>
    </source>
</evidence>